<feature type="non-terminal residue" evidence="7">
    <location>
        <position position="1"/>
    </location>
</feature>
<protein>
    <recommendedName>
        <fullName evidence="5">Sulfotransferase</fullName>
        <ecNumber evidence="5">2.8.2.-</ecNumber>
    </recommendedName>
</protein>
<gene>
    <name evidence="7" type="primary">Ndst1</name>
    <name evidence="7" type="ORF">GTO95_0007035</name>
</gene>
<evidence type="ECO:0000256" key="1">
    <source>
        <dbReference type="ARBA" id="ARBA00022679"/>
    </source>
</evidence>
<dbReference type="InterPro" id="IPR037359">
    <property type="entry name" value="NST/OST"/>
</dbReference>
<feature type="domain" description="Sulfotransferase" evidence="6">
    <location>
        <begin position="2"/>
        <end position="76"/>
    </location>
</feature>
<evidence type="ECO:0000259" key="6">
    <source>
        <dbReference type="Pfam" id="PF00685"/>
    </source>
</evidence>
<feature type="disulfide bond" evidence="4">
    <location>
        <begin position="39"/>
        <end position="49"/>
    </location>
</feature>
<evidence type="ECO:0000313" key="7">
    <source>
        <dbReference type="EMBL" id="MBN3325974.1"/>
    </source>
</evidence>
<feature type="non-terminal residue" evidence="7">
    <location>
        <position position="103"/>
    </location>
</feature>
<keyword evidence="8" id="KW-1185">Reference proteome</keyword>
<keyword evidence="2" id="KW-0325">Glycoprotein</keyword>
<proteinExistence type="inferred from homology"/>
<sequence length="103" mass="12111">MLRTEPALVMEKIQKFLGLVNIINYHKILAFDPKKGFWCQLLEGGKTKCLGKSKGRKYPEMDTDSRDFLRGYYQEHNVELSKLLYKMGQSLPSWLREELVNTR</sequence>
<dbReference type="Gene3D" id="3.40.50.300">
    <property type="entry name" value="P-loop containing nucleotide triphosphate hydrolases"/>
    <property type="match status" value="1"/>
</dbReference>
<dbReference type="GO" id="GO:0005794">
    <property type="term" value="C:Golgi apparatus"/>
    <property type="evidence" value="ECO:0007669"/>
    <property type="project" value="TreeGrafter"/>
</dbReference>
<dbReference type="InterPro" id="IPR027417">
    <property type="entry name" value="P-loop_NTPase"/>
</dbReference>
<evidence type="ECO:0000256" key="3">
    <source>
        <dbReference type="PIRSR" id="PIRSR637359-2"/>
    </source>
</evidence>
<evidence type="ECO:0000313" key="8">
    <source>
        <dbReference type="Proteomes" id="UP000736164"/>
    </source>
</evidence>
<keyword evidence="1 5" id="KW-0808">Transferase</keyword>
<evidence type="ECO:0000256" key="4">
    <source>
        <dbReference type="PIRSR" id="PIRSR637359-3"/>
    </source>
</evidence>
<dbReference type="EC" id="2.8.2.-" evidence="5"/>
<dbReference type="GO" id="GO:0015016">
    <property type="term" value="F:heparan sulfate N-sulfotransferase activity"/>
    <property type="evidence" value="ECO:0007669"/>
    <property type="project" value="TreeGrafter"/>
</dbReference>
<comment type="caution">
    <text evidence="7">The sequence shown here is derived from an EMBL/GenBank/DDBJ whole genome shotgun (WGS) entry which is preliminary data.</text>
</comment>
<dbReference type="Proteomes" id="UP000736164">
    <property type="component" value="Unassembled WGS sequence"/>
</dbReference>
<name>A0A8J7P9A0_ATRSP</name>
<feature type="binding site" evidence="3">
    <location>
        <begin position="54"/>
        <end position="58"/>
    </location>
    <ligand>
        <name>3'-phosphoadenylyl sulfate</name>
        <dbReference type="ChEBI" id="CHEBI:58339"/>
    </ligand>
</feature>
<evidence type="ECO:0000256" key="5">
    <source>
        <dbReference type="RuleBase" id="RU361155"/>
    </source>
</evidence>
<feature type="binding site" evidence="3">
    <location>
        <position position="38"/>
    </location>
    <ligand>
        <name>3'-phosphoadenylyl sulfate</name>
        <dbReference type="ChEBI" id="CHEBI:58339"/>
    </ligand>
</feature>
<accession>A0A8J7P9A0</accession>
<dbReference type="AlphaFoldDB" id="A0A8J7P9A0"/>
<comment type="similarity">
    <text evidence="5">Belongs to the sulfotransferase 1 family.</text>
</comment>
<keyword evidence="4" id="KW-1015">Disulfide bond</keyword>
<evidence type="ECO:0000256" key="2">
    <source>
        <dbReference type="ARBA" id="ARBA00023180"/>
    </source>
</evidence>
<dbReference type="SUPFAM" id="SSF52540">
    <property type="entry name" value="P-loop containing nucleoside triphosphate hydrolases"/>
    <property type="match status" value="1"/>
</dbReference>
<organism evidence="7 8">
    <name type="scientific">Atractosteus spatula</name>
    <name type="common">Alligator gar</name>
    <name type="synonym">Lepisosteus spatula</name>
    <dbReference type="NCBI Taxonomy" id="7917"/>
    <lineage>
        <taxon>Eukaryota</taxon>
        <taxon>Metazoa</taxon>
        <taxon>Chordata</taxon>
        <taxon>Craniata</taxon>
        <taxon>Vertebrata</taxon>
        <taxon>Euteleostomi</taxon>
        <taxon>Actinopterygii</taxon>
        <taxon>Neopterygii</taxon>
        <taxon>Holostei</taxon>
        <taxon>Semionotiformes</taxon>
        <taxon>Lepisosteidae</taxon>
        <taxon>Atractosteus</taxon>
    </lineage>
</organism>
<dbReference type="PANTHER" id="PTHR10605">
    <property type="entry name" value="HEPARAN SULFATE SULFOTRANSFERASE"/>
    <property type="match status" value="1"/>
</dbReference>
<dbReference type="EMBL" id="JAAWVO010078121">
    <property type="protein sequence ID" value="MBN3325974.1"/>
    <property type="molecule type" value="Genomic_DNA"/>
</dbReference>
<dbReference type="GO" id="GO:0019213">
    <property type="term" value="F:deacetylase activity"/>
    <property type="evidence" value="ECO:0007669"/>
    <property type="project" value="TreeGrafter"/>
</dbReference>
<dbReference type="Pfam" id="PF00685">
    <property type="entry name" value="Sulfotransfer_1"/>
    <property type="match status" value="1"/>
</dbReference>
<reference evidence="7" key="1">
    <citation type="journal article" date="2021" name="Cell">
        <title>Tracing the genetic footprints of vertebrate landing in non-teleost ray-finned fishes.</title>
        <authorList>
            <person name="Bi X."/>
            <person name="Wang K."/>
            <person name="Yang L."/>
            <person name="Pan H."/>
            <person name="Jiang H."/>
            <person name="Wei Q."/>
            <person name="Fang M."/>
            <person name="Yu H."/>
            <person name="Zhu C."/>
            <person name="Cai Y."/>
            <person name="He Y."/>
            <person name="Gan X."/>
            <person name="Zeng H."/>
            <person name="Yu D."/>
            <person name="Zhu Y."/>
            <person name="Jiang H."/>
            <person name="Qiu Q."/>
            <person name="Yang H."/>
            <person name="Zhang Y.E."/>
            <person name="Wang W."/>
            <person name="Zhu M."/>
            <person name="He S."/>
            <person name="Zhang G."/>
        </authorList>
    </citation>
    <scope>NUCLEOTIDE SEQUENCE</scope>
    <source>
        <strain evidence="7">Allg_001</strain>
    </source>
</reference>
<dbReference type="PANTHER" id="PTHR10605:SF30">
    <property type="entry name" value="BIFUNCTIONAL HEPARAN SULFATE N-DEACETYLASE_N-SULFOTRANSFERASE 1"/>
    <property type="match status" value="1"/>
</dbReference>
<dbReference type="InterPro" id="IPR000863">
    <property type="entry name" value="Sulfotransferase_dom"/>
</dbReference>